<dbReference type="Proteomes" id="UP001371456">
    <property type="component" value="Unassembled WGS sequence"/>
</dbReference>
<dbReference type="AlphaFoldDB" id="A0AAN8YNN5"/>
<reference evidence="1 2" key="1">
    <citation type="submission" date="2024-02" db="EMBL/GenBank/DDBJ databases">
        <title>de novo genome assembly of Solanum bulbocastanum strain 11H21.</title>
        <authorList>
            <person name="Hosaka A.J."/>
        </authorList>
    </citation>
    <scope>NUCLEOTIDE SEQUENCE [LARGE SCALE GENOMIC DNA]</scope>
    <source>
        <tissue evidence="1">Young leaves</tissue>
    </source>
</reference>
<dbReference type="EMBL" id="JBANQN010000002">
    <property type="protein sequence ID" value="KAK6798910.1"/>
    <property type="molecule type" value="Genomic_DNA"/>
</dbReference>
<evidence type="ECO:0000313" key="1">
    <source>
        <dbReference type="EMBL" id="KAK6798910.1"/>
    </source>
</evidence>
<organism evidence="1 2">
    <name type="scientific">Solanum bulbocastanum</name>
    <name type="common">Wild potato</name>
    <dbReference type="NCBI Taxonomy" id="147425"/>
    <lineage>
        <taxon>Eukaryota</taxon>
        <taxon>Viridiplantae</taxon>
        <taxon>Streptophyta</taxon>
        <taxon>Embryophyta</taxon>
        <taxon>Tracheophyta</taxon>
        <taxon>Spermatophyta</taxon>
        <taxon>Magnoliopsida</taxon>
        <taxon>eudicotyledons</taxon>
        <taxon>Gunneridae</taxon>
        <taxon>Pentapetalae</taxon>
        <taxon>asterids</taxon>
        <taxon>lamiids</taxon>
        <taxon>Solanales</taxon>
        <taxon>Solanaceae</taxon>
        <taxon>Solanoideae</taxon>
        <taxon>Solaneae</taxon>
        <taxon>Solanum</taxon>
    </lineage>
</organism>
<keyword evidence="2" id="KW-1185">Reference proteome</keyword>
<name>A0AAN8YNN5_SOLBU</name>
<protein>
    <submittedName>
        <fullName evidence="1">Uncharacterized protein</fullName>
    </submittedName>
</protein>
<accession>A0AAN8YNN5</accession>
<comment type="caution">
    <text evidence="1">The sequence shown here is derived from an EMBL/GenBank/DDBJ whole genome shotgun (WGS) entry which is preliminary data.</text>
</comment>
<proteinExistence type="predicted"/>
<evidence type="ECO:0000313" key="2">
    <source>
        <dbReference type="Proteomes" id="UP001371456"/>
    </source>
</evidence>
<gene>
    <name evidence="1" type="ORF">RDI58_006613</name>
</gene>
<sequence>MSKEDDSSPATQQRNLLPTEINICTVLTID</sequence>